<gene>
    <name evidence="2" type="ORF">Bequi_13415</name>
</gene>
<evidence type="ECO:0000256" key="1">
    <source>
        <dbReference type="SAM" id="MobiDB-lite"/>
    </source>
</evidence>
<dbReference type="RefSeq" id="WP_249738443.1">
    <property type="nucleotide sequence ID" value="NZ_JAKNCJ010000012.1"/>
</dbReference>
<reference evidence="2" key="1">
    <citation type="submission" date="2022-02" db="EMBL/GenBank/DDBJ databases">
        <authorList>
            <person name="Lee M."/>
            <person name="Kim S.-J."/>
            <person name="Jung M.-Y."/>
        </authorList>
    </citation>
    <scope>NUCLEOTIDE SEQUENCE</scope>
    <source>
        <strain evidence="2">JHP9</strain>
    </source>
</reference>
<keyword evidence="3" id="KW-1185">Reference proteome</keyword>
<protein>
    <submittedName>
        <fullName evidence="2">Uncharacterized protein</fullName>
    </submittedName>
</protein>
<sequence>MTTSFDEQQVERDTRGRFAEQAHMRSDVHLVPYPVAVNPIAFELSDDPNLPDDEYNAGGSFDYPPVPRSARQVRAFWATVHVPDVAITAYERCYAADLEQSVQEQLAAWDRTHPTKEVMLFEESNAHEAARAAAEAEFRSQRPSLPRPYLRTAVRVMRMAQDARDLPEQEREELRSSPVKFNPERNPTTVAAFQDFWGIRHPALRERALATTAELEREDIEALRREMTAAVSRLSSQISGVDLTTRRHKAESEAVWDLEDERANARRKKR</sequence>
<dbReference type="EMBL" id="JAKNCJ010000012">
    <property type="protein sequence ID" value="MCL6424363.1"/>
    <property type="molecule type" value="Genomic_DNA"/>
</dbReference>
<comment type="caution">
    <text evidence="2">The sequence shown here is derived from an EMBL/GenBank/DDBJ whole genome shotgun (WGS) entry which is preliminary data.</text>
</comment>
<feature type="compositionally biased region" description="Basic and acidic residues" evidence="1">
    <location>
        <begin position="162"/>
        <end position="175"/>
    </location>
</feature>
<accession>A0ABT0R344</accession>
<evidence type="ECO:0000313" key="3">
    <source>
        <dbReference type="Proteomes" id="UP001203761"/>
    </source>
</evidence>
<proteinExistence type="predicted"/>
<feature type="region of interest" description="Disordered" evidence="1">
    <location>
        <begin position="162"/>
        <end position="185"/>
    </location>
</feature>
<evidence type="ECO:0000313" key="2">
    <source>
        <dbReference type="EMBL" id="MCL6424363.1"/>
    </source>
</evidence>
<feature type="region of interest" description="Disordered" evidence="1">
    <location>
        <begin position="243"/>
        <end position="270"/>
    </location>
</feature>
<dbReference type="Proteomes" id="UP001203761">
    <property type="component" value="Unassembled WGS sequence"/>
</dbReference>
<organism evidence="2 3">
    <name type="scientific">Brachybacterium equifaecis</name>
    <dbReference type="NCBI Taxonomy" id="2910770"/>
    <lineage>
        <taxon>Bacteria</taxon>
        <taxon>Bacillati</taxon>
        <taxon>Actinomycetota</taxon>
        <taxon>Actinomycetes</taxon>
        <taxon>Micrococcales</taxon>
        <taxon>Dermabacteraceae</taxon>
        <taxon>Brachybacterium</taxon>
    </lineage>
</organism>
<name>A0ABT0R344_9MICO</name>